<evidence type="ECO:0000313" key="1">
    <source>
        <dbReference type="EMBL" id="KAE8414622.1"/>
    </source>
</evidence>
<organism evidence="1 2">
    <name type="scientific">Aspergillus pseudocaelatus</name>
    <dbReference type="NCBI Taxonomy" id="1825620"/>
    <lineage>
        <taxon>Eukaryota</taxon>
        <taxon>Fungi</taxon>
        <taxon>Dikarya</taxon>
        <taxon>Ascomycota</taxon>
        <taxon>Pezizomycotina</taxon>
        <taxon>Eurotiomycetes</taxon>
        <taxon>Eurotiomycetidae</taxon>
        <taxon>Eurotiales</taxon>
        <taxon>Aspergillaceae</taxon>
        <taxon>Aspergillus</taxon>
        <taxon>Aspergillus subgen. Circumdati</taxon>
    </lineage>
</organism>
<proteinExistence type="predicted"/>
<accession>A0ABQ6WBW6</accession>
<keyword evidence="2" id="KW-1185">Reference proteome</keyword>
<name>A0ABQ6WBW6_9EURO</name>
<evidence type="ECO:0000313" key="2">
    <source>
        <dbReference type="Proteomes" id="UP000325395"/>
    </source>
</evidence>
<sequence length="344" mass="38987">MTLSNEERYYNIQFKWKALPLKTDNLKNSAFYRHVQTYASILEGHLPAVPETLPLCQLSSPRVDNYNSGGAERLDITSYILEPQYWMVQLELDGEVIGGNDVPEKYTMEETGTEEWTLDGSIELEGSAGVDGSYGVLKYSAEVRGKAGASWSKKVTTTYKKEREIDGTKTYQAIKLRPRLVSKVKSSYRTSLLIDPKRFGIAVTREGDSVSDNEKIEQNSKLSQGLPNNRVATAAEAFGKTYSFHGEPHVDEGLTWKVVHHFYEDIKVVPRFDGKVLVWYKRHKYVWKYPYLSSSDEYAEEICTAKNYALVDGVETDESKLVHDFDFGKSFKPWKVIAEVGGGK</sequence>
<dbReference type="Proteomes" id="UP000325395">
    <property type="component" value="Unassembled WGS sequence"/>
</dbReference>
<dbReference type="EMBL" id="ML735782">
    <property type="protein sequence ID" value="KAE8414622.1"/>
    <property type="molecule type" value="Genomic_DNA"/>
</dbReference>
<reference evidence="1 2" key="1">
    <citation type="submission" date="2019-04" db="EMBL/GenBank/DDBJ databases">
        <authorList>
            <consortium name="DOE Joint Genome Institute"/>
            <person name="Mondo S."/>
            <person name="Kjaerbolling I."/>
            <person name="Vesth T."/>
            <person name="Frisvad J.C."/>
            <person name="Nybo J.L."/>
            <person name="Theobald S."/>
            <person name="Kildgaard S."/>
            <person name="Isbrandt T."/>
            <person name="Kuo A."/>
            <person name="Sato A."/>
            <person name="Lyhne E.K."/>
            <person name="Kogle M.E."/>
            <person name="Wiebenga A."/>
            <person name="Kun R.S."/>
            <person name="Lubbers R.J."/>
            <person name="Makela M.R."/>
            <person name="Barry K."/>
            <person name="Chovatia M."/>
            <person name="Clum A."/>
            <person name="Daum C."/>
            <person name="Haridas S."/>
            <person name="He G."/>
            <person name="LaButti K."/>
            <person name="Lipzen A."/>
            <person name="Riley R."/>
            <person name="Salamov A."/>
            <person name="Simmons B.A."/>
            <person name="Magnuson J.K."/>
            <person name="Henrissat B."/>
            <person name="Mortensen U.H."/>
            <person name="Larsen T.O."/>
            <person name="Devries R.P."/>
            <person name="Grigoriev I.V."/>
            <person name="Machida M."/>
            <person name="Baker S.E."/>
            <person name="Andersen M.R."/>
            <person name="Cantor M.N."/>
            <person name="Hua S.X."/>
        </authorList>
    </citation>
    <scope>NUCLEOTIDE SEQUENCE [LARGE SCALE GENOMIC DNA]</scope>
    <source>
        <strain evidence="1 2">CBS 117616</strain>
    </source>
</reference>
<protein>
    <submittedName>
        <fullName evidence="1">Uncharacterized protein</fullName>
    </submittedName>
</protein>
<gene>
    <name evidence="1" type="ORF">BDV36DRAFT_298853</name>
</gene>